<dbReference type="Gene3D" id="2.170.130.10">
    <property type="entry name" value="TonB-dependent receptor, plug domain"/>
    <property type="match status" value="1"/>
</dbReference>
<dbReference type="FunFam" id="2.170.130.10:FF:000008">
    <property type="entry name" value="SusC/RagA family TonB-linked outer membrane protein"/>
    <property type="match status" value="1"/>
</dbReference>
<organism evidence="12 13">
    <name type="scientific">Pedobacter nyackensis</name>
    <dbReference type="NCBI Taxonomy" id="475255"/>
    <lineage>
        <taxon>Bacteria</taxon>
        <taxon>Pseudomonadati</taxon>
        <taxon>Bacteroidota</taxon>
        <taxon>Sphingobacteriia</taxon>
        <taxon>Sphingobacteriales</taxon>
        <taxon>Sphingobacteriaceae</taxon>
        <taxon>Pedobacter</taxon>
    </lineage>
</organism>
<evidence type="ECO:0000259" key="11">
    <source>
        <dbReference type="Pfam" id="PF07715"/>
    </source>
</evidence>
<evidence type="ECO:0000256" key="2">
    <source>
        <dbReference type="ARBA" id="ARBA00022448"/>
    </source>
</evidence>
<keyword evidence="13" id="KW-1185">Reference proteome</keyword>
<keyword evidence="5 9" id="KW-0798">TonB box</keyword>
<dbReference type="InterPro" id="IPR037066">
    <property type="entry name" value="Plug_dom_sf"/>
</dbReference>
<evidence type="ECO:0000256" key="4">
    <source>
        <dbReference type="ARBA" id="ARBA00022692"/>
    </source>
</evidence>
<evidence type="ECO:0000259" key="10">
    <source>
        <dbReference type="Pfam" id="PF00593"/>
    </source>
</evidence>
<evidence type="ECO:0000313" key="12">
    <source>
        <dbReference type="EMBL" id="SMC91194.1"/>
    </source>
</evidence>
<feature type="domain" description="TonB-dependent receptor-like beta-barrel" evidence="10">
    <location>
        <begin position="375"/>
        <end position="953"/>
    </location>
</feature>
<dbReference type="InterPro" id="IPR039426">
    <property type="entry name" value="TonB-dep_rcpt-like"/>
</dbReference>
<dbReference type="Pfam" id="PF07715">
    <property type="entry name" value="Plug"/>
    <property type="match status" value="1"/>
</dbReference>
<comment type="subcellular location">
    <subcellularLocation>
        <location evidence="1 8">Cell outer membrane</location>
        <topology evidence="1 8">Multi-pass membrane protein</topology>
    </subcellularLocation>
</comment>
<dbReference type="STRING" id="475255.SAMN04488101_105167"/>
<dbReference type="SUPFAM" id="SSF56935">
    <property type="entry name" value="Porins"/>
    <property type="match status" value="1"/>
</dbReference>
<dbReference type="Gene3D" id="2.40.170.20">
    <property type="entry name" value="TonB-dependent receptor, beta-barrel domain"/>
    <property type="match status" value="1"/>
</dbReference>
<dbReference type="InterPro" id="IPR008969">
    <property type="entry name" value="CarboxyPept-like_regulatory"/>
</dbReference>
<proteinExistence type="inferred from homology"/>
<dbReference type="Pfam" id="PF00593">
    <property type="entry name" value="TonB_dep_Rec_b-barrel"/>
    <property type="match status" value="1"/>
</dbReference>
<dbReference type="EMBL" id="FWYB01000005">
    <property type="protein sequence ID" value="SMC91194.1"/>
    <property type="molecule type" value="Genomic_DNA"/>
</dbReference>
<evidence type="ECO:0000256" key="5">
    <source>
        <dbReference type="ARBA" id="ARBA00023077"/>
    </source>
</evidence>
<gene>
    <name evidence="12" type="ORF">SAMN04488101_105167</name>
</gene>
<dbReference type="Gene3D" id="2.60.40.1120">
    <property type="entry name" value="Carboxypeptidase-like, regulatory domain"/>
    <property type="match status" value="1"/>
</dbReference>
<evidence type="ECO:0000256" key="8">
    <source>
        <dbReference type="PROSITE-ProRule" id="PRU01360"/>
    </source>
</evidence>
<evidence type="ECO:0000256" key="6">
    <source>
        <dbReference type="ARBA" id="ARBA00023136"/>
    </source>
</evidence>
<dbReference type="InterPro" id="IPR023997">
    <property type="entry name" value="TonB-dep_OMP_SusC/RagA_CS"/>
</dbReference>
<name>A0A1W2D2C4_9SPHI</name>
<feature type="domain" description="TonB-dependent receptor plug" evidence="11">
    <location>
        <begin position="107"/>
        <end position="215"/>
    </location>
</feature>
<evidence type="ECO:0000256" key="1">
    <source>
        <dbReference type="ARBA" id="ARBA00004571"/>
    </source>
</evidence>
<keyword evidence="7 8" id="KW-0998">Cell outer membrane</keyword>
<dbReference type="InterPro" id="IPR036942">
    <property type="entry name" value="Beta-barrel_TonB_sf"/>
</dbReference>
<dbReference type="GO" id="GO:0009279">
    <property type="term" value="C:cell outer membrane"/>
    <property type="evidence" value="ECO:0007669"/>
    <property type="project" value="UniProtKB-SubCell"/>
</dbReference>
<comment type="similarity">
    <text evidence="8 9">Belongs to the TonB-dependent receptor family.</text>
</comment>
<dbReference type="Pfam" id="PF13715">
    <property type="entry name" value="CarbopepD_reg_2"/>
    <property type="match status" value="1"/>
</dbReference>
<keyword evidence="4 8" id="KW-0812">Transmembrane</keyword>
<keyword evidence="6 8" id="KW-0472">Membrane</keyword>
<dbReference type="NCBIfam" id="TIGR04057">
    <property type="entry name" value="SusC_RagA_signa"/>
    <property type="match status" value="1"/>
</dbReference>
<keyword evidence="2 8" id="KW-0813">Transport</keyword>
<dbReference type="AlphaFoldDB" id="A0A1W2D2C4"/>
<protein>
    <submittedName>
        <fullName evidence="12">TonB-linked outer membrane protein, SusC/RagA family</fullName>
    </submittedName>
</protein>
<dbReference type="OrthoDB" id="9768177at2"/>
<dbReference type="InterPro" id="IPR000531">
    <property type="entry name" value="Beta-barrel_TonB"/>
</dbReference>
<dbReference type="InterPro" id="IPR012910">
    <property type="entry name" value="Plug_dom"/>
</dbReference>
<sequence length="1034" mass="114925">MICCTFLSVAFVQAQTRVTGIVLSDEKDPLPGVIVSLKNTAIKIYTDGSGKFTINTKSKDDVLVFSYVGFKTLTLPVQNKTTFNVILEKELNNLDEVVVIGYGEVKQKDLTGAVGKVNLNDLLKAPVGRFDEALGGRVAGVSVVSSEGMPGSEMNIVIRGNNSVTQQNSPLYVIDGFPSEESVSNVINPSDIESYTILKDASATAIYGARAANGVIVITTKKGKIGAARVSYDGSYAVSTVTKKIPLLNAYEFVKLQSENFTAADFTARYLSGNEKSIEDYRNVKTVDWQDMIFRTAGTQNHNVNVSGGTPQTRYSVSLSAFDQDGTIRNSNYSRYQGRINLDQKISEKFRFGINSNFARFTQTGESPSQVLYSNSANLLRNVWSYRPLASVNNVDLINDLIDESISSSSDLRINPLDIVNNEYKKRFNDDIRINSNLEYNIIRGLKLKISGGISNLASRYDQFNNTRTRSGNQFRQDGVNASVDQRKNFSWLNENTLTYNGSFDTKKKHAFDIMVGETMQGGETNFLSQRVVNIPNEDLGMSGMSQGNTQKTTALNSEWQLLSFLSRFNYNYKSKYYVTATIRADGSSKFPEANRWGYFPSLGLGWNIHEESFLKNVGFISSAKLRGSWGQTGNNRIPEYAYWAQMRSLISRDGDVYSSEYVFNDANSTGYAVTSPGNEQLKWETTTQTDLGFDLSLFNQRMSLTADVYKKVTDGLLLNANLPPSFGFSSALMNIGKVSNQGLELTLESQNIKTKSFQWSSSFNISFNKNEVIALSRNEESLVSVISYSNAYIARIGQPLGLMYGYAYEGTYKYNDFDLMPDGKYVLKANLPNNGTDRTGILPGDIKFKDINGDGIVNNADATVIGRGIPIHTGGFSNNFQYKGFDLNVFFQWSYGNNIYNSDKMFFARGKPEVNYNRFATYADRWTPENPNSDIPRVGGWGTGVFSSYEVEDGSFLRLKTVALGYTLPSALTKKLSAKKIRVYVSGQNLITWTNYTGYDPEVSTKNTALTPGFDGSSYPRAYVLNFGLNFIY</sequence>
<evidence type="ECO:0000256" key="9">
    <source>
        <dbReference type="RuleBase" id="RU003357"/>
    </source>
</evidence>
<evidence type="ECO:0000256" key="7">
    <source>
        <dbReference type="ARBA" id="ARBA00023237"/>
    </source>
</evidence>
<keyword evidence="3 8" id="KW-1134">Transmembrane beta strand</keyword>
<dbReference type="SUPFAM" id="SSF49464">
    <property type="entry name" value="Carboxypeptidase regulatory domain-like"/>
    <property type="match status" value="1"/>
</dbReference>
<evidence type="ECO:0000256" key="3">
    <source>
        <dbReference type="ARBA" id="ARBA00022452"/>
    </source>
</evidence>
<reference evidence="12 13" key="1">
    <citation type="submission" date="2017-04" db="EMBL/GenBank/DDBJ databases">
        <authorList>
            <person name="Afonso C.L."/>
            <person name="Miller P.J."/>
            <person name="Scott M.A."/>
            <person name="Spackman E."/>
            <person name="Goraichik I."/>
            <person name="Dimitrov K.M."/>
            <person name="Suarez D.L."/>
            <person name="Swayne D.E."/>
        </authorList>
    </citation>
    <scope>NUCLEOTIDE SEQUENCE [LARGE SCALE GENOMIC DNA]</scope>
    <source>
        <strain evidence="12 13">DSM 19625</strain>
    </source>
</reference>
<evidence type="ECO:0000313" key="13">
    <source>
        <dbReference type="Proteomes" id="UP000192678"/>
    </source>
</evidence>
<dbReference type="NCBIfam" id="TIGR04056">
    <property type="entry name" value="OMP_RagA_SusC"/>
    <property type="match status" value="1"/>
</dbReference>
<dbReference type="Proteomes" id="UP000192678">
    <property type="component" value="Unassembled WGS sequence"/>
</dbReference>
<accession>A0A1W2D2C4</accession>
<dbReference type="InterPro" id="IPR023996">
    <property type="entry name" value="TonB-dep_OMP_SusC/RagA"/>
</dbReference>
<dbReference type="PROSITE" id="PS52016">
    <property type="entry name" value="TONB_DEPENDENT_REC_3"/>
    <property type="match status" value="1"/>
</dbReference>